<keyword evidence="1" id="KW-0472">Membrane</keyword>
<name>V5WDN4_9SPIO</name>
<keyword evidence="1" id="KW-1133">Transmembrane helix</keyword>
<keyword evidence="1" id="KW-0812">Transmembrane</keyword>
<feature type="transmembrane region" description="Helical" evidence="1">
    <location>
        <begin position="14"/>
        <end position="39"/>
    </location>
</feature>
<accession>V5WDN4</accession>
<evidence type="ECO:0000313" key="2">
    <source>
        <dbReference type="EMBL" id="AHC13674.1"/>
    </source>
</evidence>
<proteinExistence type="predicted"/>
<dbReference type="AlphaFoldDB" id="V5WDN4"/>
<evidence type="ECO:0000256" key="1">
    <source>
        <dbReference type="SAM" id="Phobius"/>
    </source>
</evidence>
<evidence type="ECO:0000313" key="3">
    <source>
        <dbReference type="Proteomes" id="UP000018680"/>
    </source>
</evidence>
<sequence>MHPRVYKKRNMENIYAVFSYFFVNPFGLLFTFMKALAIFTTKLY</sequence>
<dbReference type="HOGENOM" id="CLU_3221828_0_0_12"/>
<dbReference type="Proteomes" id="UP000018680">
    <property type="component" value="Chromosome"/>
</dbReference>
<dbReference type="STRING" id="1307761.L21SP2_0232"/>
<keyword evidence="3" id="KW-1185">Reference proteome</keyword>
<organism evidence="2 3">
    <name type="scientific">Salinispira pacifica</name>
    <dbReference type="NCBI Taxonomy" id="1307761"/>
    <lineage>
        <taxon>Bacteria</taxon>
        <taxon>Pseudomonadati</taxon>
        <taxon>Spirochaetota</taxon>
        <taxon>Spirochaetia</taxon>
        <taxon>Spirochaetales</taxon>
        <taxon>Spirochaetaceae</taxon>
        <taxon>Salinispira</taxon>
    </lineage>
</organism>
<dbReference type="KEGG" id="slr:L21SP2_0232"/>
<dbReference type="EMBL" id="CP006939">
    <property type="protein sequence ID" value="AHC13674.1"/>
    <property type="molecule type" value="Genomic_DNA"/>
</dbReference>
<protein>
    <submittedName>
        <fullName evidence="2">Uncharacterized protein</fullName>
    </submittedName>
</protein>
<reference evidence="2 3" key="1">
    <citation type="journal article" date="2015" name="Stand. Genomic Sci.">
        <title>Complete genome sequence and description of Salinispira pacifica gen. nov., sp. nov., a novel spirochaete isolated form a hypersaline microbial mat.</title>
        <authorList>
            <person name="Ben Hania W."/>
            <person name="Joseph M."/>
            <person name="Schumann P."/>
            <person name="Bunk B."/>
            <person name="Fiebig A."/>
            <person name="Sproer C."/>
            <person name="Klenk H.P."/>
            <person name="Fardeau M.L."/>
            <person name="Spring S."/>
        </authorList>
    </citation>
    <scope>NUCLEOTIDE SEQUENCE [LARGE SCALE GENOMIC DNA]</scope>
    <source>
        <strain evidence="2 3">L21-RPul-D2</strain>
    </source>
</reference>
<gene>
    <name evidence="2" type="ORF">L21SP2_0232</name>
</gene>